<sequence length="431" mass="45955">MMNLVFGRLSRRSLVLALGAVALASTVSGAAAQSTIKWLHLEANPDRLATWQEIAANYEAEHPDVKIEFQFLENEAFKAKLPTLLQSNDAPSMFYTWGGGVLKAQTETGAIRDITKAMDADNGAWRNAVSPAAVDGLSIDGKVWAAPVQSGLVSFFYNKALFEQAGVDAAGIKTWTDFTAAVQKLKDAGITPIAGGGGDKWPIHFFWSYLAMRELGKDGFDTAKSGEGFQGEGFVKASQMLADLGAMEPFQEGYLGATWPDTQAVFADGRAAMVLSFENTATPQNQANAATDGKGLAEDAIGRFAFPLVEGGAGLITDDFGGLNGWVVTTNAPPETEDFIHYLTVENAGLLAEKNNILPTALGSDASVKDPSLADSAAQMAKATWHQNYLDQDLGPNVGRVVNDMSVELVSGQISPEDALQQIQDAFSMEM</sequence>
<evidence type="ECO:0000256" key="4">
    <source>
        <dbReference type="SAM" id="SignalP"/>
    </source>
</evidence>
<proteinExistence type="inferred from homology"/>
<evidence type="ECO:0000256" key="3">
    <source>
        <dbReference type="ARBA" id="ARBA00022764"/>
    </source>
</evidence>
<dbReference type="SUPFAM" id="SSF53850">
    <property type="entry name" value="Periplasmic binding protein-like II"/>
    <property type="match status" value="1"/>
</dbReference>
<comment type="subcellular location">
    <subcellularLocation>
        <location evidence="1">Periplasm</location>
    </subcellularLocation>
</comment>
<keyword evidence="6" id="KW-1185">Reference proteome</keyword>
<dbReference type="PANTHER" id="PTHR43649">
    <property type="entry name" value="ARABINOSE-BINDING PROTEIN-RELATED"/>
    <property type="match status" value="1"/>
</dbReference>
<dbReference type="GO" id="GO:0042597">
    <property type="term" value="C:periplasmic space"/>
    <property type="evidence" value="ECO:0007669"/>
    <property type="project" value="UniProtKB-SubCell"/>
</dbReference>
<comment type="caution">
    <text evidence="5">The sequence shown here is derived from an EMBL/GenBank/DDBJ whole genome shotgun (WGS) entry which is preliminary data.</text>
</comment>
<evidence type="ECO:0000256" key="1">
    <source>
        <dbReference type="ARBA" id="ARBA00004418"/>
    </source>
</evidence>
<feature type="chain" id="PRO_5002491771" evidence="4">
    <location>
        <begin position="31"/>
        <end position="431"/>
    </location>
</feature>
<gene>
    <name evidence="5" type="ORF">VW35_15870</name>
</gene>
<dbReference type="STRING" id="361041.VW35_15870"/>
<organism evidence="5 6">
    <name type="scientific">Devosia soli</name>
    <dbReference type="NCBI Taxonomy" id="361041"/>
    <lineage>
        <taxon>Bacteria</taxon>
        <taxon>Pseudomonadati</taxon>
        <taxon>Pseudomonadota</taxon>
        <taxon>Alphaproteobacteria</taxon>
        <taxon>Hyphomicrobiales</taxon>
        <taxon>Devosiaceae</taxon>
        <taxon>Devosia</taxon>
    </lineage>
</organism>
<dbReference type="Proteomes" id="UP000033514">
    <property type="component" value="Unassembled WGS sequence"/>
</dbReference>
<dbReference type="PATRIC" id="fig|361041.3.peg.2570"/>
<evidence type="ECO:0000256" key="2">
    <source>
        <dbReference type="ARBA" id="ARBA00008520"/>
    </source>
</evidence>
<dbReference type="PANTHER" id="PTHR43649:SF14">
    <property type="entry name" value="BLR3389 PROTEIN"/>
    <property type="match status" value="1"/>
</dbReference>
<evidence type="ECO:0000313" key="6">
    <source>
        <dbReference type="Proteomes" id="UP000033514"/>
    </source>
</evidence>
<dbReference type="InterPro" id="IPR050490">
    <property type="entry name" value="Bact_solute-bd_prot1"/>
</dbReference>
<dbReference type="InterPro" id="IPR006059">
    <property type="entry name" value="SBP"/>
</dbReference>
<protein>
    <submittedName>
        <fullName evidence="5">ABC transporter substrate-binding protein</fullName>
    </submittedName>
</protein>
<accession>A0A0F5L465</accession>
<reference evidence="5 6" key="1">
    <citation type="submission" date="2015-03" db="EMBL/GenBank/DDBJ databases">
        <authorList>
            <person name="Hassan Y.I."/>
            <person name="Lepp D."/>
            <person name="Zhou T."/>
        </authorList>
    </citation>
    <scope>NUCLEOTIDE SEQUENCE [LARGE SCALE GENOMIC DNA]</scope>
    <source>
        <strain evidence="5 6">GH2-10</strain>
    </source>
</reference>
<dbReference type="Pfam" id="PF01547">
    <property type="entry name" value="SBP_bac_1"/>
    <property type="match status" value="1"/>
</dbReference>
<dbReference type="EMBL" id="LAJG01000034">
    <property type="protein sequence ID" value="KKB77004.1"/>
    <property type="molecule type" value="Genomic_DNA"/>
</dbReference>
<name>A0A0F5L465_9HYPH</name>
<feature type="signal peptide" evidence="4">
    <location>
        <begin position="1"/>
        <end position="30"/>
    </location>
</feature>
<keyword evidence="3" id="KW-0574">Periplasm</keyword>
<dbReference type="AlphaFoldDB" id="A0A0F5L465"/>
<keyword evidence="4" id="KW-0732">Signal</keyword>
<comment type="similarity">
    <text evidence="2">Belongs to the bacterial solute-binding protein 1 family.</text>
</comment>
<evidence type="ECO:0000313" key="5">
    <source>
        <dbReference type="EMBL" id="KKB77004.1"/>
    </source>
</evidence>
<dbReference type="Gene3D" id="3.40.190.10">
    <property type="entry name" value="Periplasmic binding protein-like II"/>
    <property type="match status" value="2"/>
</dbReference>